<feature type="transmembrane region" description="Helical" evidence="1">
    <location>
        <begin position="276"/>
        <end position="295"/>
    </location>
</feature>
<evidence type="ECO:0000313" key="2">
    <source>
        <dbReference type="EMBL" id="TQE44416.1"/>
    </source>
</evidence>
<feature type="transmembrane region" description="Helical" evidence="1">
    <location>
        <begin position="126"/>
        <end position="144"/>
    </location>
</feature>
<keyword evidence="1" id="KW-1133">Transmembrane helix</keyword>
<organism evidence="2 3">
    <name type="scientific">Corynebacterium phoceense</name>
    <dbReference type="NCBI Taxonomy" id="1686286"/>
    <lineage>
        <taxon>Bacteria</taxon>
        <taxon>Bacillati</taxon>
        <taxon>Actinomycetota</taxon>
        <taxon>Actinomycetes</taxon>
        <taxon>Mycobacteriales</taxon>
        <taxon>Corynebacteriaceae</taxon>
        <taxon>Corynebacterium</taxon>
    </lineage>
</organism>
<feature type="transmembrane region" description="Helical" evidence="1">
    <location>
        <begin position="65"/>
        <end position="87"/>
    </location>
</feature>
<dbReference type="SUPFAM" id="SSF103481">
    <property type="entry name" value="Multidrug resistance efflux transporter EmrE"/>
    <property type="match status" value="1"/>
</dbReference>
<feature type="transmembrane region" description="Helical" evidence="1">
    <location>
        <begin position="251"/>
        <end position="270"/>
    </location>
</feature>
<reference evidence="2 3" key="1">
    <citation type="submission" date="2019-06" db="EMBL/GenBank/DDBJ databases">
        <title>Draft genome of C. phoceense Strain 272.</title>
        <authorList>
            <person name="Pacheco L.G.C."/>
            <person name="Barberis C.M."/>
            <person name="Almuzara M.N."/>
            <person name="Traglia G.M."/>
            <person name="Santos C.S."/>
            <person name="Rocha D.J.P.G."/>
            <person name="Aguiar E.R.G.R."/>
            <person name="Vay C.A."/>
        </authorList>
    </citation>
    <scope>NUCLEOTIDE SEQUENCE [LARGE SCALE GENOMIC DNA]</scope>
    <source>
        <strain evidence="2 3">272</strain>
    </source>
</reference>
<dbReference type="PANTHER" id="PTHR34821:SF2">
    <property type="entry name" value="INNER MEMBRANE PROTEIN YDCZ"/>
    <property type="match status" value="1"/>
</dbReference>
<keyword evidence="1" id="KW-0472">Membrane</keyword>
<feature type="transmembrane region" description="Helical" evidence="1">
    <location>
        <begin position="182"/>
        <end position="204"/>
    </location>
</feature>
<feature type="transmembrane region" description="Helical" evidence="1">
    <location>
        <begin position="34"/>
        <end position="53"/>
    </location>
</feature>
<sequence>MLWILLGVVAGLVVPVQTVINTRLRESTGTPFSSSMISFAVGTATLLTAVLVLQRGNFGLSAAWGAPPWIWAGGLLGVVFLTGNILLFPRLGAVQTVVLPIAGQILMGLIIDHCGLFSSPVARLTWVRLLGALIVLAGVMLTVGRPRAQETGWGLLPWQIAGFVFGCLNACQAAINGHLGQLAGSALSAAFASFAIGTATLLFINAVLRWRPHLDRPHGERNPWWMWLGGVLGALFVFSTASLVPQIGTGLTVVATLLGSMVGSVIIERARGETVAVRQCVGLALVLAGVVLIRLV</sequence>
<feature type="transmembrane region" description="Helical" evidence="1">
    <location>
        <begin position="93"/>
        <end position="114"/>
    </location>
</feature>
<comment type="caution">
    <text evidence="2">The sequence shown here is derived from an EMBL/GenBank/DDBJ whole genome shotgun (WGS) entry which is preliminary data.</text>
</comment>
<feature type="transmembrane region" description="Helical" evidence="1">
    <location>
        <begin position="224"/>
        <end position="244"/>
    </location>
</feature>
<dbReference type="STRING" id="1686286.GCA_900092335_00413"/>
<dbReference type="EMBL" id="VHIR01000002">
    <property type="protein sequence ID" value="TQE44416.1"/>
    <property type="molecule type" value="Genomic_DNA"/>
</dbReference>
<dbReference type="Proteomes" id="UP000318080">
    <property type="component" value="Unassembled WGS sequence"/>
</dbReference>
<dbReference type="GO" id="GO:0005886">
    <property type="term" value="C:plasma membrane"/>
    <property type="evidence" value="ECO:0007669"/>
    <property type="project" value="TreeGrafter"/>
</dbReference>
<dbReference type="AlphaFoldDB" id="A0A540R9K8"/>
<keyword evidence="1" id="KW-0812">Transmembrane</keyword>
<dbReference type="Pfam" id="PF04657">
    <property type="entry name" value="DMT_YdcZ"/>
    <property type="match status" value="2"/>
</dbReference>
<dbReference type="InterPro" id="IPR037185">
    <property type="entry name" value="EmrE-like"/>
</dbReference>
<evidence type="ECO:0000256" key="1">
    <source>
        <dbReference type="SAM" id="Phobius"/>
    </source>
</evidence>
<keyword evidence="3" id="KW-1185">Reference proteome</keyword>
<gene>
    <name evidence="2" type="ORF">EJK80_02215</name>
</gene>
<dbReference type="PANTHER" id="PTHR34821">
    <property type="entry name" value="INNER MEMBRANE PROTEIN YDCZ"/>
    <property type="match status" value="1"/>
</dbReference>
<evidence type="ECO:0000313" key="3">
    <source>
        <dbReference type="Proteomes" id="UP000318080"/>
    </source>
</evidence>
<accession>A0A540R9K8</accession>
<feature type="transmembrane region" description="Helical" evidence="1">
    <location>
        <begin position="156"/>
        <end position="175"/>
    </location>
</feature>
<protein>
    <submittedName>
        <fullName evidence="2">DMT family transporter</fullName>
    </submittedName>
</protein>
<name>A0A540R9K8_9CORY</name>
<proteinExistence type="predicted"/>
<dbReference type="RefSeq" id="WP_141628543.1">
    <property type="nucleotide sequence ID" value="NZ_JANIKK010000009.1"/>
</dbReference>
<dbReference type="InterPro" id="IPR006750">
    <property type="entry name" value="YdcZ"/>
</dbReference>